<feature type="region of interest" description="Disordered" evidence="2">
    <location>
        <begin position="422"/>
        <end position="512"/>
    </location>
</feature>
<dbReference type="OrthoDB" id="5344169at2759"/>
<dbReference type="Proteomes" id="UP000799437">
    <property type="component" value="Unassembled WGS sequence"/>
</dbReference>
<dbReference type="GeneID" id="54485317"/>
<feature type="coiled-coil region" evidence="1">
    <location>
        <begin position="646"/>
        <end position="673"/>
    </location>
</feature>
<dbReference type="AlphaFoldDB" id="A0A6A6W2U0"/>
<feature type="compositionally biased region" description="Polar residues" evidence="2">
    <location>
        <begin position="352"/>
        <end position="366"/>
    </location>
</feature>
<evidence type="ECO:0000313" key="4">
    <source>
        <dbReference type="EMBL" id="KAF2756334.1"/>
    </source>
</evidence>
<feature type="region of interest" description="Disordered" evidence="2">
    <location>
        <begin position="251"/>
        <end position="296"/>
    </location>
</feature>
<dbReference type="InterPro" id="IPR036638">
    <property type="entry name" value="HLH_DNA-bd_sf"/>
</dbReference>
<feature type="region of interest" description="Disordered" evidence="2">
    <location>
        <begin position="590"/>
        <end position="638"/>
    </location>
</feature>
<feature type="region of interest" description="Disordered" evidence="2">
    <location>
        <begin position="386"/>
        <end position="409"/>
    </location>
</feature>
<dbReference type="GO" id="GO:0046983">
    <property type="term" value="F:protein dimerization activity"/>
    <property type="evidence" value="ECO:0007669"/>
    <property type="project" value="InterPro"/>
</dbReference>
<evidence type="ECO:0000313" key="5">
    <source>
        <dbReference type="Proteomes" id="UP000799437"/>
    </source>
</evidence>
<dbReference type="RefSeq" id="XP_033598785.1">
    <property type="nucleotide sequence ID" value="XM_033744263.1"/>
</dbReference>
<feature type="region of interest" description="Disordered" evidence="2">
    <location>
        <begin position="210"/>
        <end position="233"/>
    </location>
</feature>
<keyword evidence="1" id="KW-0175">Coiled coil</keyword>
<dbReference type="Gene3D" id="4.10.280.10">
    <property type="entry name" value="Helix-loop-helix DNA-binding domain"/>
    <property type="match status" value="1"/>
</dbReference>
<name>A0A6A6W2U0_9PEZI</name>
<feature type="compositionally biased region" description="Polar residues" evidence="2">
    <location>
        <begin position="386"/>
        <end position="397"/>
    </location>
</feature>
<reference evidence="4" key="1">
    <citation type="journal article" date="2020" name="Stud. Mycol.">
        <title>101 Dothideomycetes genomes: a test case for predicting lifestyles and emergence of pathogens.</title>
        <authorList>
            <person name="Haridas S."/>
            <person name="Albert R."/>
            <person name="Binder M."/>
            <person name="Bloem J."/>
            <person name="Labutti K."/>
            <person name="Salamov A."/>
            <person name="Andreopoulos B."/>
            <person name="Baker S."/>
            <person name="Barry K."/>
            <person name="Bills G."/>
            <person name="Bluhm B."/>
            <person name="Cannon C."/>
            <person name="Castanera R."/>
            <person name="Culley D."/>
            <person name="Daum C."/>
            <person name="Ezra D."/>
            <person name="Gonzalez J."/>
            <person name="Henrissat B."/>
            <person name="Kuo A."/>
            <person name="Liang C."/>
            <person name="Lipzen A."/>
            <person name="Lutzoni F."/>
            <person name="Magnuson J."/>
            <person name="Mondo S."/>
            <person name="Nolan M."/>
            <person name="Ohm R."/>
            <person name="Pangilinan J."/>
            <person name="Park H.-J."/>
            <person name="Ramirez L."/>
            <person name="Alfaro M."/>
            <person name="Sun H."/>
            <person name="Tritt A."/>
            <person name="Yoshinaga Y."/>
            <person name="Zwiers L.-H."/>
            <person name="Turgeon B."/>
            <person name="Goodwin S."/>
            <person name="Spatafora J."/>
            <person name="Crous P."/>
            <person name="Grigoriev I."/>
        </authorList>
    </citation>
    <scope>NUCLEOTIDE SEQUENCE</scope>
    <source>
        <strain evidence="4">CBS 121739</strain>
    </source>
</reference>
<feature type="domain" description="BHLH" evidence="3">
    <location>
        <begin position="563"/>
        <end position="649"/>
    </location>
</feature>
<protein>
    <recommendedName>
        <fullName evidence="3">BHLH domain-containing protein</fullName>
    </recommendedName>
</protein>
<feature type="compositionally biased region" description="Polar residues" evidence="2">
    <location>
        <begin position="251"/>
        <end position="278"/>
    </location>
</feature>
<dbReference type="SMART" id="SM00353">
    <property type="entry name" value="HLH"/>
    <property type="match status" value="1"/>
</dbReference>
<feature type="region of interest" description="Disordered" evidence="2">
    <location>
        <begin position="316"/>
        <end position="374"/>
    </location>
</feature>
<organism evidence="4 5">
    <name type="scientific">Pseudovirgaria hyperparasitica</name>
    <dbReference type="NCBI Taxonomy" id="470096"/>
    <lineage>
        <taxon>Eukaryota</taxon>
        <taxon>Fungi</taxon>
        <taxon>Dikarya</taxon>
        <taxon>Ascomycota</taxon>
        <taxon>Pezizomycotina</taxon>
        <taxon>Dothideomycetes</taxon>
        <taxon>Dothideomycetes incertae sedis</taxon>
        <taxon>Acrospermales</taxon>
        <taxon>Acrospermaceae</taxon>
        <taxon>Pseudovirgaria</taxon>
    </lineage>
</organism>
<evidence type="ECO:0000256" key="1">
    <source>
        <dbReference type="SAM" id="Coils"/>
    </source>
</evidence>
<evidence type="ECO:0000259" key="3">
    <source>
        <dbReference type="PROSITE" id="PS50888"/>
    </source>
</evidence>
<feature type="compositionally biased region" description="Low complexity" evidence="2">
    <location>
        <begin position="619"/>
        <end position="637"/>
    </location>
</feature>
<dbReference type="EMBL" id="ML996575">
    <property type="protein sequence ID" value="KAF2756334.1"/>
    <property type="molecule type" value="Genomic_DNA"/>
</dbReference>
<feature type="compositionally biased region" description="Polar residues" evidence="2">
    <location>
        <begin position="459"/>
        <end position="474"/>
    </location>
</feature>
<dbReference type="Pfam" id="PF00010">
    <property type="entry name" value="HLH"/>
    <property type="match status" value="1"/>
</dbReference>
<dbReference type="PROSITE" id="PS50888">
    <property type="entry name" value="BHLH"/>
    <property type="match status" value="1"/>
</dbReference>
<keyword evidence="5" id="KW-1185">Reference proteome</keyword>
<dbReference type="SUPFAM" id="SSF47459">
    <property type="entry name" value="HLH, helix-loop-helix DNA-binding domain"/>
    <property type="match status" value="1"/>
</dbReference>
<dbReference type="InterPro" id="IPR011598">
    <property type="entry name" value="bHLH_dom"/>
</dbReference>
<dbReference type="CDD" id="cd11392">
    <property type="entry name" value="bHLH_ScPHO4_like"/>
    <property type="match status" value="1"/>
</dbReference>
<evidence type="ECO:0000256" key="2">
    <source>
        <dbReference type="SAM" id="MobiDB-lite"/>
    </source>
</evidence>
<sequence length="684" mass="73901">MAQQVPDHDFANFLDLGDLGDLEFSFDSNGAPIREPSQQLNELPDGMHMLHMGSDVHSTQTQIANVHQQHVQQFRPAQHSISQPDPSDGIYDMKYGLGMNLYTNSQSQFGYQADQQRFVSHSAIPPTPNSLEIHAGARYVQQYQPQQHAHQQHTDPQKQTPYQLRNDDAASLTPLVSPAVTPQEAAFRVQQDFTVPGAYFSPLTSPALEAQRKRHHVNQHTPGTSASSAATSPIDTDVDMLDHVTQDTARQVRYSTGNNRRNGPRSATSASKVRQSPIQRARRKSKPSSNITPKEIVMLKEAEAAQAGDLRRQRASGYGLDVPHPSQEASDASISPEPLTESLMGPPPRPASLTQSPNILGNNMSGHNHGVAPATPASLMRLQNAPEENSPNIQPNGRSAPGCPPILEDLNLPEAAQRPVVLRDPSHNGALTPRAMARKTPKLGPRMTPSAGAALSGRPSPSLSAMASPTTPITHSPGMGRKLDAKGRTSKKRNSTSSTLVSPALRPKISPSIKPLLPEGSQGMTDDQHALLLASKSNYQNILEGTHVPGVNYPEALSTNLTSKRTSHKIAEQGRRNRINTALLEMQSLLPSPVVSKNNSKSPGNDAKSTEEELETPEANSKSNSGSAAAQSSSKAATVEQAIDYIRTLQKERADVDKELEVLRQKVKLLESESRTVSDGSQGG</sequence>
<proteinExistence type="predicted"/>
<accession>A0A6A6W2U0</accession>
<gene>
    <name evidence="4" type="ORF">EJ05DRAFT_477505</name>
</gene>